<organism evidence="3 4">
    <name type="scientific">Paractinoplanes ferrugineus</name>
    <dbReference type="NCBI Taxonomy" id="113564"/>
    <lineage>
        <taxon>Bacteria</taxon>
        <taxon>Bacillati</taxon>
        <taxon>Actinomycetota</taxon>
        <taxon>Actinomycetes</taxon>
        <taxon>Micromonosporales</taxon>
        <taxon>Micromonosporaceae</taxon>
        <taxon>Paractinoplanes</taxon>
    </lineage>
</organism>
<dbReference type="SUPFAM" id="SSF56112">
    <property type="entry name" value="Protein kinase-like (PK-like)"/>
    <property type="match status" value="1"/>
</dbReference>
<keyword evidence="4" id="KW-1185">Reference proteome</keyword>
<feature type="domain" description="Aminoglycoside phosphotransferase" evidence="2">
    <location>
        <begin position="44"/>
        <end position="257"/>
    </location>
</feature>
<reference evidence="3" key="1">
    <citation type="submission" date="2021-01" db="EMBL/GenBank/DDBJ databases">
        <title>Whole genome shotgun sequence of Actinoplanes ferrugineus NBRC 15555.</title>
        <authorList>
            <person name="Komaki H."/>
            <person name="Tamura T."/>
        </authorList>
    </citation>
    <scope>NUCLEOTIDE SEQUENCE</scope>
    <source>
        <strain evidence="3">NBRC 15555</strain>
    </source>
</reference>
<dbReference type="Pfam" id="PF01636">
    <property type="entry name" value="APH"/>
    <property type="match status" value="1"/>
</dbReference>
<dbReference type="InterPro" id="IPR002575">
    <property type="entry name" value="Aminoglycoside_PTrfase"/>
</dbReference>
<dbReference type="PANTHER" id="PTHR21064:SF6">
    <property type="entry name" value="AMINOGLYCOSIDE PHOSPHOTRANSFERASE DOMAIN-CONTAINING PROTEIN"/>
    <property type="match status" value="1"/>
</dbReference>
<accession>A0A919MG25</accession>
<dbReference type="EMBL" id="BOMM01000055">
    <property type="protein sequence ID" value="GIE14403.1"/>
    <property type="molecule type" value="Genomic_DNA"/>
</dbReference>
<sequence>MIVALLVRLIAVDRRDTPAVPDDKLVLSTLRDQWHLLPSAISALPTELISRGWEVTAGPERYVCRLAEPGDRQPVEAGLIAAEHLRLRDIAAGEPVRTLGGGLTARTDAGALSLLRRVPGRPLDGGDPIDQQWWGDRLGVVHKALQHFHHPGLRPWQPLDPAAEHLSAEPWLRGAVAGAVGAATRLTVTDRLTYGVLHGDPAPASFVVDPSTGRAGLLNCGASAVGPLVYDVAAAVGYAGGPDHAADLIDGYLAAGPVRRDELDAALPVLVRLRWAVCADRAARRGNRKMLRCARKALEAAAG</sequence>
<dbReference type="InterPro" id="IPR050249">
    <property type="entry name" value="Pseudomonas-type_ThrB"/>
</dbReference>
<dbReference type="GO" id="GO:0019202">
    <property type="term" value="F:amino acid kinase activity"/>
    <property type="evidence" value="ECO:0007669"/>
    <property type="project" value="TreeGrafter"/>
</dbReference>
<protein>
    <recommendedName>
        <fullName evidence="2">Aminoglycoside phosphotransferase domain-containing protein</fullName>
    </recommendedName>
</protein>
<dbReference type="Gene3D" id="3.90.1200.10">
    <property type="match status" value="1"/>
</dbReference>
<evidence type="ECO:0000259" key="2">
    <source>
        <dbReference type="Pfam" id="PF01636"/>
    </source>
</evidence>
<gene>
    <name evidence="3" type="ORF">Afe05nite_62430</name>
</gene>
<dbReference type="InterPro" id="IPR011009">
    <property type="entry name" value="Kinase-like_dom_sf"/>
</dbReference>
<dbReference type="Proteomes" id="UP000598174">
    <property type="component" value="Unassembled WGS sequence"/>
</dbReference>
<proteinExistence type="inferred from homology"/>
<name>A0A919MG25_9ACTN</name>
<dbReference type="AlphaFoldDB" id="A0A919MG25"/>
<comment type="caution">
    <text evidence="3">The sequence shown here is derived from an EMBL/GenBank/DDBJ whole genome shotgun (WGS) entry which is preliminary data.</text>
</comment>
<evidence type="ECO:0000313" key="4">
    <source>
        <dbReference type="Proteomes" id="UP000598174"/>
    </source>
</evidence>
<evidence type="ECO:0000313" key="3">
    <source>
        <dbReference type="EMBL" id="GIE14403.1"/>
    </source>
</evidence>
<dbReference type="PANTHER" id="PTHR21064">
    <property type="entry name" value="AMINOGLYCOSIDE PHOSPHOTRANSFERASE DOMAIN-CONTAINING PROTEIN-RELATED"/>
    <property type="match status" value="1"/>
</dbReference>
<evidence type="ECO:0000256" key="1">
    <source>
        <dbReference type="ARBA" id="ARBA00038240"/>
    </source>
</evidence>
<comment type="similarity">
    <text evidence="1">Belongs to the pseudomonas-type ThrB family.</text>
</comment>